<protein>
    <recommendedName>
        <fullName evidence="5">Ribonuclease VapC</fullName>
        <shortName evidence="5">RNase VapC</shortName>
        <ecNumber evidence="5">3.1.-.-</ecNumber>
    </recommendedName>
    <alternativeName>
        <fullName evidence="5">Putative toxin VapC</fullName>
    </alternativeName>
</protein>
<evidence type="ECO:0000259" key="6">
    <source>
        <dbReference type="Pfam" id="PF01850"/>
    </source>
</evidence>
<dbReference type="GO" id="GO:0090729">
    <property type="term" value="F:toxin activity"/>
    <property type="evidence" value="ECO:0007669"/>
    <property type="project" value="UniProtKB-KW"/>
</dbReference>
<dbReference type="STRING" id="1705562.AMS69_12210"/>
<sequence length="142" mass="15333">MTDGADIPETIVFDAEPLIAYFCNELGSDTVETYVDAVEGAADGYISAINLAEVHYLVRAIDGEERADAVVDVLEESGIRRIDTEQTWSSAADFKFRYSLALGDAFALGTAAHFDGMLLVGADDDYDAVADVPVTRFRTEPA</sequence>
<organism evidence="7 8">
    <name type="scientific">Haloarcula rubripromontorii</name>
    <dbReference type="NCBI Taxonomy" id="1705562"/>
    <lineage>
        <taxon>Archaea</taxon>
        <taxon>Methanobacteriati</taxon>
        <taxon>Methanobacteriota</taxon>
        <taxon>Stenosarchaea group</taxon>
        <taxon>Halobacteria</taxon>
        <taxon>Halobacteriales</taxon>
        <taxon>Haloarculaceae</taxon>
        <taxon>Haloarcula</taxon>
    </lineage>
</organism>
<evidence type="ECO:0000256" key="1">
    <source>
        <dbReference type="ARBA" id="ARBA00022649"/>
    </source>
</evidence>
<feature type="binding site" evidence="5">
    <location>
        <position position="14"/>
    </location>
    <ligand>
        <name>Mg(2+)</name>
        <dbReference type="ChEBI" id="CHEBI:18420"/>
    </ligand>
</feature>
<keyword evidence="1 5" id="KW-1277">Toxin-antitoxin system</keyword>
<keyword evidence="2 5" id="KW-0540">Nuclease</keyword>
<feature type="domain" description="PIN" evidence="6">
    <location>
        <begin position="11"/>
        <end position="131"/>
    </location>
</feature>
<evidence type="ECO:0000256" key="3">
    <source>
        <dbReference type="ARBA" id="ARBA00022723"/>
    </source>
</evidence>
<dbReference type="SUPFAM" id="SSF88723">
    <property type="entry name" value="PIN domain-like"/>
    <property type="match status" value="1"/>
</dbReference>
<evidence type="ECO:0000313" key="8">
    <source>
        <dbReference type="Proteomes" id="UP000037729"/>
    </source>
</evidence>
<comment type="caution">
    <text evidence="7">The sequence shown here is derived from an EMBL/GenBank/DDBJ whole genome shotgun (WGS) entry which is preliminary data.</text>
</comment>
<keyword evidence="5" id="KW-0800">Toxin</keyword>
<dbReference type="OrthoDB" id="220712at2157"/>
<dbReference type="InterPro" id="IPR029060">
    <property type="entry name" value="PIN-like_dom_sf"/>
</dbReference>
<evidence type="ECO:0000256" key="2">
    <source>
        <dbReference type="ARBA" id="ARBA00022722"/>
    </source>
</evidence>
<dbReference type="RefSeq" id="WP_053968323.1">
    <property type="nucleotide sequence ID" value="NZ_LIUF01000003.1"/>
</dbReference>
<comment type="similarity">
    <text evidence="5">Belongs to the PINc/VapC protein family.</text>
</comment>
<evidence type="ECO:0000313" key="7">
    <source>
        <dbReference type="EMBL" id="KOX93194.1"/>
    </source>
</evidence>
<keyword evidence="5" id="KW-0460">Magnesium</keyword>
<dbReference type="AlphaFoldDB" id="A0A0N0BNZ5"/>
<evidence type="ECO:0000256" key="5">
    <source>
        <dbReference type="HAMAP-Rule" id="MF_00265"/>
    </source>
</evidence>
<dbReference type="PATRIC" id="fig|1705562.3.peg.638"/>
<dbReference type="HAMAP" id="MF_00265">
    <property type="entry name" value="VapC_Nob1"/>
    <property type="match status" value="1"/>
</dbReference>
<proteinExistence type="inferred from homology"/>
<comment type="function">
    <text evidence="5">Toxic component of a toxin-antitoxin (TA) system. An RNase.</text>
</comment>
<keyword evidence="4 5" id="KW-0378">Hydrolase</keyword>
<dbReference type="Pfam" id="PF01850">
    <property type="entry name" value="PIN"/>
    <property type="match status" value="1"/>
</dbReference>
<feature type="binding site" evidence="5">
    <location>
        <position position="104"/>
    </location>
    <ligand>
        <name>Mg(2+)</name>
        <dbReference type="ChEBI" id="CHEBI:18420"/>
    </ligand>
</feature>
<dbReference type="GO" id="GO:0016787">
    <property type="term" value="F:hydrolase activity"/>
    <property type="evidence" value="ECO:0007669"/>
    <property type="project" value="UniProtKB-KW"/>
</dbReference>
<dbReference type="Gene3D" id="3.40.50.1010">
    <property type="entry name" value="5'-nuclease"/>
    <property type="match status" value="1"/>
</dbReference>
<dbReference type="EMBL" id="LIUF01000003">
    <property type="protein sequence ID" value="KOX93194.1"/>
    <property type="molecule type" value="Genomic_DNA"/>
</dbReference>
<accession>A0A0N0BNZ5</accession>
<reference evidence="7 8" key="1">
    <citation type="submission" date="2015-08" db="EMBL/GenBank/DDBJ databases">
        <title>Genomes of Isolates from Cabo Rojo, PR.</title>
        <authorList>
            <person name="Sanchez-Nieves R.L."/>
            <person name="Montalvo-Rodriguez R."/>
        </authorList>
    </citation>
    <scope>NUCLEOTIDE SEQUENCE [LARGE SCALE GENOMIC DNA]</scope>
    <source>
        <strain evidence="7 8">SL3</strain>
    </source>
</reference>
<dbReference type="GO" id="GO:0004540">
    <property type="term" value="F:RNA nuclease activity"/>
    <property type="evidence" value="ECO:0007669"/>
    <property type="project" value="InterPro"/>
</dbReference>
<dbReference type="InterPro" id="IPR022907">
    <property type="entry name" value="VapC_family"/>
</dbReference>
<dbReference type="Proteomes" id="UP000037729">
    <property type="component" value="Unassembled WGS sequence"/>
</dbReference>
<dbReference type="InterPro" id="IPR002716">
    <property type="entry name" value="PIN_dom"/>
</dbReference>
<dbReference type="GO" id="GO:0000287">
    <property type="term" value="F:magnesium ion binding"/>
    <property type="evidence" value="ECO:0007669"/>
    <property type="project" value="UniProtKB-UniRule"/>
</dbReference>
<evidence type="ECO:0000256" key="4">
    <source>
        <dbReference type="ARBA" id="ARBA00022801"/>
    </source>
</evidence>
<name>A0A0N0BNZ5_9EURY</name>
<keyword evidence="3 5" id="KW-0479">Metal-binding</keyword>
<keyword evidence="8" id="KW-1185">Reference proteome</keyword>
<dbReference type="EC" id="3.1.-.-" evidence="5"/>
<gene>
    <name evidence="5" type="primary">vapC</name>
    <name evidence="7" type="ORF">AMS69_12210</name>
</gene>
<comment type="cofactor">
    <cofactor evidence="5">
        <name>Mg(2+)</name>
        <dbReference type="ChEBI" id="CHEBI:18420"/>
    </cofactor>
</comment>